<dbReference type="EMBL" id="OIVN01005791">
    <property type="protein sequence ID" value="SPD24055.1"/>
    <property type="molecule type" value="Genomic_DNA"/>
</dbReference>
<organism evidence="2">
    <name type="scientific">Fagus sylvatica</name>
    <name type="common">Beechnut</name>
    <dbReference type="NCBI Taxonomy" id="28930"/>
    <lineage>
        <taxon>Eukaryota</taxon>
        <taxon>Viridiplantae</taxon>
        <taxon>Streptophyta</taxon>
        <taxon>Embryophyta</taxon>
        <taxon>Tracheophyta</taxon>
        <taxon>Spermatophyta</taxon>
        <taxon>Magnoliopsida</taxon>
        <taxon>eudicotyledons</taxon>
        <taxon>Gunneridae</taxon>
        <taxon>Pentapetalae</taxon>
        <taxon>rosids</taxon>
        <taxon>fabids</taxon>
        <taxon>Fagales</taxon>
        <taxon>Fagaceae</taxon>
        <taxon>Fagus</taxon>
    </lineage>
</organism>
<feature type="domain" description="Reverse transcriptase zinc-binding" evidence="1">
    <location>
        <begin position="299"/>
        <end position="383"/>
    </location>
</feature>
<dbReference type="Pfam" id="PF13966">
    <property type="entry name" value="zf-RVT"/>
    <property type="match status" value="1"/>
</dbReference>
<evidence type="ECO:0000259" key="1">
    <source>
        <dbReference type="Pfam" id="PF13966"/>
    </source>
</evidence>
<dbReference type="InterPro" id="IPR026960">
    <property type="entry name" value="RVT-Znf"/>
</dbReference>
<sequence length="454" mass="52265">MLICGFFERSKSSSRFENMWLKVEGFSNRVKQWWDSYNYDGSPGFILAQKLKTLKSDLQRWNEEDFGDVNHRRYELMASIQELDMVEDDRPLSAEESSVKSQAKREVEKLLLLDEISRRQKSRVLWLRECDKNASFFHRRANTISRLLVEGVETTNPVVMGEDNAALNLPFTEEEVFGVIKDMARDKAPGLDGFSLAFFQSCWDIVKKDVMEVFHYFHAHGSFERSINAHFSRPNSKKIEGYGISHSGLWSFSSPTYIFGAPSRGVFQKQVDLEFSGGKGGTTIGRLETFVSIQRGKKFEVKSYYKALIRSAQSPFPWRNVWKVKFPTRIAFFTWTAALGKILTIDNLRKRKVIITDWCCMCKRGGESVSHLLLHCPVSQELWGLVFALFWVSWVMPQDVEDLLACWAGRFGDLREQSSRNSRKERPFPTASCGISGARGMPELLMGKKLRFQL</sequence>
<protein>
    <recommendedName>
        <fullName evidence="1">Reverse transcriptase zinc-binding domain-containing protein</fullName>
    </recommendedName>
</protein>
<proteinExistence type="predicted"/>
<dbReference type="AlphaFoldDB" id="A0A2N9IIB8"/>
<reference evidence="2" key="1">
    <citation type="submission" date="2018-02" db="EMBL/GenBank/DDBJ databases">
        <authorList>
            <person name="Cohen D.B."/>
            <person name="Kent A.D."/>
        </authorList>
    </citation>
    <scope>NUCLEOTIDE SEQUENCE</scope>
</reference>
<accession>A0A2N9IIB8</accession>
<name>A0A2N9IIB8_FAGSY</name>
<evidence type="ECO:0000313" key="2">
    <source>
        <dbReference type="EMBL" id="SPD24055.1"/>
    </source>
</evidence>
<gene>
    <name evidence="2" type="ORF">FSB_LOCUS51937</name>
</gene>